<comment type="similarity">
    <text evidence="1">Belongs to the short-chain dehydrogenases/reductases (SDR) family.</text>
</comment>
<evidence type="ECO:0000256" key="1">
    <source>
        <dbReference type="ARBA" id="ARBA00006484"/>
    </source>
</evidence>
<proteinExistence type="inferred from homology"/>
<sequence length="267" mass="30106">MNLTFQNIINTVISNGKLDIMCNYASIPRKCDMRIIEIDGEDFKRVFNVNVFGTFLGAKHAARVMILAKKGTILFTFKHIFCDFGCLATHACKASKHAIVGLTKNSCVELGQYGIRVNCISLFAVVTLMMLNNMARDPGYPFGPGALIEPNWNTADLISLFVIALVNREFMPVVRTQSTTFKASFIFRVPTEENKSVNLVHPPRSKPSRDPNRALFLVSIKNTSEGRWVEHNSWRIRTVRGRPSPWQFQLRINMGLVAVEGQPPEPY</sequence>
<name>A0A7J7HI05_CAMSI</name>
<accession>A0A7J7HI05</accession>
<comment type="caution">
    <text evidence="3">The sequence shown here is derived from an EMBL/GenBank/DDBJ whole genome shotgun (WGS) entry which is preliminary data.</text>
</comment>
<dbReference type="AlphaFoldDB" id="A0A7J7HI05"/>
<evidence type="ECO:0000313" key="4">
    <source>
        <dbReference type="Proteomes" id="UP000593564"/>
    </source>
</evidence>
<dbReference type="EMBL" id="JACBKZ010000004">
    <property type="protein sequence ID" value="KAF5952542.1"/>
    <property type="molecule type" value="Genomic_DNA"/>
</dbReference>
<keyword evidence="4" id="KW-1185">Reference proteome</keyword>
<dbReference type="GO" id="GO:0016491">
    <property type="term" value="F:oxidoreductase activity"/>
    <property type="evidence" value="ECO:0007669"/>
    <property type="project" value="UniProtKB-KW"/>
</dbReference>
<organism evidence="3 4">
    <name type="scientific">Camellia sinensis</name>
    <name type="common">Tea plant</name>
    <name type="synonym">Thea sinensis</name>
    <dbReference type="NCBI Taxonomy" id="4442"/>
    <lineage>
        <taxon>Eukaryota</taxon>
        <taxon>Viridiplantae</taxon>
        <taxon>Streptophyta</taxon>
        <taxon>Embryophyta</taxon>
        <taxon>Tracheophyta</taxon>
        <taxon>Spermatophyta</taxon>
        <taxon>Magnoliopsida</taxon>
        <taxon>eudicotyledons</taxon>
        <taxon>Gunneridae</taxon>
        <taxon>Pentapetalae</taxon>
        <taxon>asterids</taxon>
        <taxon>Ericales</taxon>
        <taxon>Theaceae</taxon>
        <taxon>Camellia</taxon>
    </lineage>
</organism>
<dbReference type="Gene3D" id="3.40.50.720">
    <property type="entry name" value="NAD(P)-binding Rossmann-like Domain"/>
    <property type="match status" value="1"/>
</dbReference>
<dbReference type="PANTHER" id="PTHR43180">
    <property type="entry name" value="3-OXOACYL-(ACYL-CARRIER-PROTEIN) REDUCTASE (AFU_ORTHOLOGUE AFUA_6G11210)"/>
    <property type="match status" value="1"/>
</dbReference>
<dbReference type="Proteomes" id="UP000593564">
    <property type="component" value="Unassembled WGS sequence"/>
</dbReference>
<evidence type="ECO:0000313" key="3">
    <source>
        <dbReference type="EMBL" id="KAF5952542.1"/>
    </source>
</evidence>
<evidence type="ECO:0000256" key="2">
    <source>
        <dbReference type="ARBA" id="ARBA00023002"/>
    </source>
</evidence>
<reference evidence="3 4" key="2">
    <citation type="submission" date="2020-07" db="EMBL/GenBank/DDBJ databases">
        <title>Genome assembly of wild tea tree DASZ reveals pedigree and selection history of tea varieties.</title>
        <authorList>
            <person name="Zhang W."/>
        </authorList>
    </citation>
    <scope>NUCLEOTIDE SEQUENCE [LARGE SCALE GENOMIC DNA]</scope>
    <source>
        <strain evidence="4">cv. G240</strain>
        <tissue evidence="3">Leaf</tissue>
    </source>
</reference>
<dbReference type="Pfam" id="PF13561">
    <property type="entry name" value="adh_short_C2"/>
    <property type="match status" value="1"/>
</dbReference>
<dbReference type="PRINTS" id="PR00081">
    <property type="entry name" value="GDHRDH"/>
</dbReference>
<dbReference type="SUPFAM" id="SSF51735">
    <property type="entry name" value="NAD(P)-binding Rossmann-fold domains"/>
    <property type="match status" value="1"/>
</dbReference>
<reference evidence="4" key="1">
    <citation type="journal article" date="2020" name="Nat. Commun.">
        <title>Genome assembly of wild tea tree DASZ reveals pedigree and selection history of tea varieties.</title>
        <authorList>
            <person name="Zhang W."/>
            <person name="Zhang Y."/>
            <person name="Qiu H."/>
            <person name="Guo Y."/>
            <person name="Wan H."/>
            <person name="Zhang X."/>
            <person name="Scossa F."/>
            <person name="Alseekh S."/>
            <person name="Zhang Q."/>
            <person name="Wang P."/>
            <person name="Xu L."/>
            <person name="Schmidt M.H."/>
            <person name="Jia X."/>
            <person name="Li D."/>
            <person name="Zhu A."/>
            <person name="Guo F."/>
            <person name="Chen W."/>
            <person name="Ni D."/>
            <person name="Usadel B."/>
            <person name="Fernie A.R."/>
            <person name="Wen W."/>
        </authorList>
    </citation>
    <scope>NUCLEOTIDE SEQUENCE [LARGE SCALE GENOMIC DNA]</scope>
    <source>
        <strain evidence="4">cv. G240</strain>
    </source>
</reference>
<dbReference type="PANTHER" id="PTHR43180:SF45">
    <property type="entry name" value="SECOISOLARICIRESINOL DEHYDROGENASE-LIKE ISOFORM X1"/>
    <property type="match status" value="1"/>
</dbReference>
<dbReference type="InterPro" id="IPR002347">
    <property type="entry name" value="SDR_fam"/>
</dbReference>
<keyword evidence="2" id="KW-0560">Oxidoreductase</keyword>
<dbReference type="InterPro" id="IPR036291">
    <property type="entry name" value="NAD(P)-bd_dom_sf"/>
</dbReference>
<gene>
    <name evidence="3" type="ORF">HYC85_010486</name>
</gene>
<protein>
    <submittedName>
        <fullName evidence="3">Uncharacterized protein</fullName>
    </submittedName>
</protein>